<dbReference type="EMBL" id="JAPDMQ010000200">
    <property type="protein sequence ID" value="KAK0530929.1"/>
    <property type="molecule type" value="Genomic_DNA"/>
</dbReference>
<accession>A0AAN6JKG8</accession>
<evidence type="ECO:0000256" key="1">
    <source>
        <dbReference type="SAM" id="MobiDB-lite"/>
    </source>
</evidence>
<dbReference type="Proteomes" id="UP001176521">
    <property type="component" value="Unassembled WGS sequence"/>
</dbReference>
<evidence type="ECO:0000313" key="3">
    <source>
        <dbReference type="Proteomes" id="UP001176521"/>
    </source>
</evidence>
<comment type="caution">
    <text evidence="2">The sequence shown here is derived from an EMBL/GenBank/DDBJ whole genome shotgun (WGS) entry which is preliminary data.</text>
</comment>
<name>A0AAN6JKG8_9BASI</name>
<evidence type="ECO:0000313" key="2">
    <source>
        <dbReference type="EMBL" id="KAK0530929.1"/>
    </source>
</evidence>
<dbReference type="AlphaFoldDB" id="A0AAN6JKG8"/>
<reference evidence="2" key="1">
    <citation type="journal article" date="2023" name="PhytoFront">
        <title>Draft Genome Resources of Seven Strains of Tilletia horrida, Causal Agent of Kernel Smut of Rice.</title>
        <authorList>
            <person name="Khanal S."/>
            <person name="Antony Babu S."/>
            <person name="Zhou X.G."/>
        </authorList>
    </citation>
    <scope>NUCLEOTIDE SEQUENCE</scope>
    <source>
        <strain evidence="2">TX3</strain>
    </source>
</reference>
<gene>
    <name evidence="2" type="ORF">OC842_003764</name>
</gene>
<organism evidence="2 3">
    <name type="scientific">Tilletia horrida</name>
    <dbReference type="NCBI Taxonomy" id="155126"/>
    <lineage>
        <taxon>Eukaryota</taxon>
        <taxon>Fungi</taxon>
        <taxon>Dikarya</taxon>
        <taxon>Basidiomycota</taxon>
        <taxon>Ustilaginomycotina</taxon>
        <taxon>Exobasidiomycetes</taxon>
        <taxon>Tilletiales</taxon>
        <taxon>Tilletiaceae</taxon>
        <taxon>Tilletia</taxon>
    </lineage>
</organism>
<sequence>MSASGAPRALFPIRALDLHALVRHLSSPRALPASFHVRNRLLHAFLDDPTQFPPAPGSWRLQHDRNPLWDRVLKDGNRGWAAGAVPSALMLAARDQDGLDNRNKTANGDQDEDACWAVFFLSPGFARDASPGQGQGQGQPGRVPIPTPRLDLWLSRPSMTDSTSSALLSDIIERIVPALLLEQQHEGGAAPRPELEPEPAAAERKRVRFMCCSFDESEAESVRRLRAARVARDGDDDAFQIRLDNRCLRFVGSSSSSRATTGSGPTRVLPAGGEWKLDSIEEADIPQVVATNKIPFPASYVRNHRHISSVIRRRCRRPAGEEEEDSWEPVGWTYSHSNLFVASLYVRPEHRTSKIPILQDDGQSTQTQTQIGIGIGTLVTLDLTDKLVQAQRAALAALGLEEDIYLRPSEADAQGYADNPQLRGGGPIGPCDVVGESEEDNLTAHAFVSRGPKFRPAGTTSWMLLDIEVGPSTGP</sequence>
<proteinExistence type="predicted"/>
<keyword evidence="3" id="KW-1185">Reference proteome</keyword>
<protein>
    <submittedName>
        <fullName evidence="2">Uncharacterized protein</fullName>
    </submittedName>
</protein>
<feature type="region of interest" description="Disordered" evidence="1">
    <location>
        <begin position="127"/>
        <end position="146"/>
    </location>
</feature>